<gene>
    <name evidence="2" type="ORF">EI97DRAFT_455455</name>
</gene>
<dbReference type="GeneID" id="54553821"/>
<feature type="chain" id="PRO_5025452560" evidence="1">
    <location>
        <begin position="21"/>
        <end position="106"/>
    </location>
</feature>
<dbReference type="EMBL" id="ML986486">
    <property type="protein sequence ID" value="KAF2279175.1"/>
    <property type="molecule type" value="Genomic_DNA"/>
</dbReference>
<dbReference type="RefSeq" id="XP_033656714.1">
    <property type="nucleotide sequence ID" value="XM_033800646.1"/>
</dbReference>
<organism evidence="2 3">
    <name type="scientific">Westerdykella ornata</name>
    <dbReference type="NCBI Taxonomy" id="318751"/>
    <lineage>
        <taxon>Eukaryota</taxon>
        <taxon>Fungi</taxon>
        <taxon>Dikarya</taxon>
        <taxon>Ascomycota</taxon>
        <taxon>Pezizomycotina</taxon>
        <taxon>Dothideomycetes</taxon>
        <taxon>Pleosporomycetidae</taxon>
        <taxon>Pleosporales</taxon>
        <taxon>Sporormiaceae</taxon>
        <taxon>Westerdykella</taxon>
    </lineage>
</organism>
<keyword evidence="3" id="KW-1185">Reference proteome</keyword>
<accession>A0A6A6JSE0</accession>
<evidence type="ECO:0000313" key="2">
    <source>
        <dbReference type="EMBL" id="KAF2279175.1"/>
    </source>
</evidence>
<name>A0A6A6JSE0_WESOR</name>
<protein>
    <submittedName>
        <fullName evidence="2">Uncharacterized protein</fullName>
    </submittedName>
</protein>
<dbReference type="Proteomes" id="UP000800097">
    <property type="component" value="Unassembled WGS sequence"/>
</dbReference>
<reference evidence="2" key="1">
    <citation type="journal article" date="2020" name="Stud. Mycol.">
        <title>101 Dothideomycetes genomes: a test case for predicting lifestyles and emergence of pathogens.</title>
        <authorList>
            <person name="Haridas S."/>
            <person name="Albert R."/>
            <person name="Binder M."/>
            <person name="Bloem J."/>
            <person name="Labutti K."/>
            <person name="Salamov A."/>
            <person name="Andreopoulos B."/>
            <person name="Baker S."/>
            <person name="Barry K."/>
            <person name="Bills G."/>
            <person name="Bluhm B."/>
            <person name="Cannon C."/>
            <person name="Castanera R."/>
            <person name="Culley D."/>
            <person name="Daum C."/>
            <person name="Ezra D."/>
            <person name="Gonzalez J."/>
            <person name="Henrissat B."/>
            <person name="Kuo A."/>
            <person name="Liang C."/>
            <person name="Lipzen A."/>
            <person name="Lutzoni F."/>
            <person name="Magnuson J."/>
            <person name="Mondo S."/>
            <person name="Nolan M."/>
            <person name="Ohm R."/>
            <person name="Pangilinan J."/>
            <person name="Park H.-J."/>
            <person name="Ramirez L."/>
            <person name="Alfaro M."/>
            <person name="Sun H."/>
            <person name="Tritt A."/>
            <person name="Yoshinaga Y."/>
            <person name="Zwiers L.-H."/>
            <person name="Turgeon B."/>
            <person name="Goodwin S."/>
            <person name="Spatafora J."/>
            <person name="Crous P."/>
            <person name="Grigoriev I."/>
        </authorList>
    </citation>
    <scope>NUCLEOTIDE SEQUENCE</scope>
    <source>
        <strain evidence="2">CBS 379.55</strain>
    </source>
</reference>
<evidence type="ECO:0000256" key="1">
    <source>
        <dbReference type="SAM" id="SignalP"/>
    </source>
</evidence>
<evidence type="ECO:0000313" key="3">
    <source>
        <dbReference type="Proteomes" id="UP000800097"/>
    </source>
</evidence>
<feature type="signal peptide" evidence="1">
    <location>
        <begin position="1"/>
        <end position="20"/>
    </location>
</feature>
<proteinExistence type="predicted"/>
<keyword evidence="1" id="KW-0732">Signal</keyword>
<sequence length="106" mass="11231">MKTAVILCALVGGMVSLATATPQTAAGPRADIDTLGSVGDAVATTCDECSKRYKHCIDLAFVPGLPNCERICKNRVMRGDGACKSCGDSFYPGFPRTTPPIKYERT</sequence>
<dbReference type="AlphaFoldDB" id="A0A6A6JSE0"/>